<feature type="compositionally biased region" description="Basic and acidic residues" evidence="1">
    <location>
        <begin position="96"/>
        <end position="107"/>
    </location>
</feature>
<feature type="region of interest" description="Disordered" evidence="1">
    <location>
        <begin position="96"/>
        <end position="122"/>
    </location>
</feature>
<name>A0AAD5T5Q2_9FUNG</name>
<evidence type="ECO:0000313" key="3">
    <source>
        <dbReference type="Proteomes" id="UP001211907"/>
    </source>
</evidence>
<accession>A0AAD5T5Q2</accession>
<reference evidence="2" key="1">
    <citation type="submission" date="2020-05" db="EMBL/GenBank/DDBJ databases">
        <title>Phylogenomic resolution of chytrid fungi.</title>
        <authorList>
            <person name="Stajich J.E."/>
            <person name="Amses K."/>
            <person name="Simmons R."/>
            <person name="Seto K."/>
            <person name="Myers J."/>
            <person name="Bonds A."/>
            <person name="Quandt C.A."/>
            <person name="Barry K."/>
            <person name="Liu P."/>
            <person name="Grigoriev I."/>
            <person name="Longcore J.E."/>
            <person name="James T.Y."/>
        </authorList>
    </citation>
    <scope>NUCLEOTIDE SEQUENCE</scope>
    <source>
        <strain evidence="2">JEL0513</strain>
    </source>
</reference>
<proteinExistence type="predicted"/>
<protein>
    <submittedName>
        <fullName evidence="2">Uncharacterized protein</fullName>
    </submittedName>
</protein>
<comment type="caution">
    <text evidence="2">The sequence shown here is derived from an EMBL/GenBank/DDBJ whole genome shotgun (WGS) entry which is preliminary data.</text>
</comment>
<organism evidence="2 3">
    <name type="scientific">Physocladia obscura</name>
    <dbReference type="NCBI Taxonomy" id="109957"/>
    <lineage>
        <taxon>Eukaryota</taxon>
        <taxon>Fungi</taxon>
        <taxon>Fungi incertae sedis</taxon>
        <taxon>Chytridiomycota</taxon>
        <taxon>Chytridiomycota incertae sedis</taxon>
        <taxon>Chytridiomycetes</taxon>
        <taxon>Chytridiales</taxon>
        <taxon>Chytriomycetaceae</taxon>
        <taxon>Physocladia</taxon>
    </lineage>
</organism>
<gene>
    <name evidence="2" type="ORF">HK100_012493</name>
</gene>
<dbReference type="EMBL" id="JADGJH010000900">
    <property type="protein sequence ID" value="KAJ3121200.1"/>
    <property type="molecule type" value="Genomic_DNA"/>
</dbReference>
<sequence length="122" mass="13294">MQKTRNRKEKKLGEALKDPDLDPAEFFALQQPYSTAASEKVVEIQAEAMKSCEDIVAVGDAAVIAVVGGNDGSGFEDVDCVYQISRHLLAIATEQRPENTAARDLREKKPRFAPLAPSAADY</sequence>
<dbReference type="Proteomes" id="UP001211907">
    <property type="component" value="Unassembled WGS sequence"/>
</dbReference>
<keyword evidence="3" id="KW-1185">Reference proteome</keyword>
<evidence type="ECO:0000256" key="1">
    <source>
        <dbReference type="SAM" id="MobiDB-lite"/>
    </source>
</evidence>
<evidence type="ECO:0000313" key="2">
    <source>
        <dbReference type="EMBL" id="KAJ3121200.1"/>
    </source>
</evidence>
<dbReference type="AlphaFoldDB" id="A0AAD5T5Q2"/>